<keyword evidence="1" id="KW-1133">Transmembrane helix</keyword>
<dbReference type="Proteomes" id="UP001168540">
    <property type="component" value="Unassembled WGS sequence"/>
</dbReference>
<keyword evidence="1" id="KW-0812">Transmembrane</keyword>
<dbReference type="EMBL" id="JAUEDK010000003">
    <property type="protein sequence ID" value="MDN0073836.1"/>
    <property type="molecule type" value="Genomic_DNA"/>
</dbReference>
<feature type="transmembrane region" description="Helical" evidence="1">
    <location>
        <begin position="35"/>
        <end position="52"/>
    </location>
</feature>
<keyword evidence="1" id="KW-0472">Membrane</keyword>
<evidence type="ECO:0000256" key="1">
    <source>
        <dbReference type="SAM" id="Phobius"/>
    </source>
</evidence>
<gene>
    <name evidence="2" type="ORF">QU481_02885</name>
</gene>
<organism evidence="2 3">
    <name type="scientific">Crenobacter oryzisoli</name>
    <dbReference type="NCBI Taxonomy" id="3056844"/>
    <lineage>
        <taxon>Bacteria</taxon>
        <taxon>Pseudomonadati</taxon>
        <taxon>Pseudomonadota</taxon>
        <taxon>Betaproteobacteria</taxon>
        <taxon>Neisseriales</taxon>
        <taxon>Neisseriaceae</taxon>
        <taxon>Crenobacter</taxon>
    </lineage>
</organism>
<evidence type="ECO:0000313" key="2">
    <source>
        <dbReference type="EMBL" id="MDN0073836.1"/>
    </source>
</evidence>
<evidence type="ECO:0000313" key="3">
    <source>
        <dbReference type="Proteomes" id="UP001168540"/>
    </source>
</evidence>
<comment type="caution">
    <text evidence="2">The sequence shown here is derived from an EMBL/GenBank/DDBJ whole genome shotgun (WGS) entry which is preliminary data.</text>
</comment>
<keyword evidence="3" id="KW-1185">Reference proteome</keyword>
<protein>
    <submittedName>
        <fullName evidence="2">Uncharacterized protein</fullName>
    </submittedName>
</protein>
<dbReference type="RefSeq" id="WP_289828380.1">
    <property type="nucleotide sequence ID" value="NZ_JAUEDK010000003.1"/>
</dbReference>
<name>A0ABT7XJ69_9NEIS</name>
<sequence>MALVFYDGECHAILRVEASCSWAAEGVGRRMDDRLAMFWLLSGLEAFVVFVAQQQTGQHQ</sequence>
<accession>A0ABT7XJ69</accession>
<reference evidence="2" key="1">
    <citation type="submission" date="2023-06" db="EMBL/GenBank/DDBJ databases">
        <authorList>
            <person name="Zhang S."/>
        </authorList>
    </citation>
    <scope>NUCLEOTIDE SEQUENCE</scope>
    <source>
        <strain evidence="2">SG2303</strain>
    </source>
</reference>
<proteinExistence type="predicted"/>